<keyword evidence="9 12" id="KW-1133">Transmembrane helix</keyword>
<evidence type="ECO:0000256" key="8">
    <source>
        <dbReference type="ARBA" id="ARBA00022833"/>
    </source>
</evidence>
<feature type="transmembrane region" description="Helical" evidence="12">
    <location>
        <begin position="154"/>
        <end position="177"/>
    </location>
</feature>
<reference evidence="14" key="1">
    <citation type="submission" date="2024-07" db="EMBL/GenBank/DDBJ databases">
        <title>Complete genome sequence of Verrucomicrobiaceae bacterium NT6N.</title>
        <authorList>
            <person name="Huang C."/>
            <person name="Takami H."/>
            <person name="Hamasaki K."/>
        </authorList>
    </citation>
    <scope>NUCLEOTIDE SEQUENCE</scope>
    <source>
        <strain evidence="14">NT6N</strain>
    </source>
</reference>
<evidence type="ECO:0000259" key="13">
    <source>
        <dbReference type="Pfam" id="PF02163"/>
    </source>
</evidence>
<keyword evidence="11 12" id="KW-0472">Membrane</keyword>
<feature type="transmembrane region" description="Helical" evidence="12">
    <location>
        <begin position="97"/>
        <end position="121"/>
    </location>
</feature>
<dbReference type="PANTHER" id="PTHR39188:SF3">
    <property type="entry name" value="STAGE IV SPORULATION PROTEIN FB"/>
    <property type="match status" value="1"/>
</dbReference>
<dbReference type="GO" id="GO:0006508">
    <property type="term" value="P:proteolysis"/>
    <property type="evidence" value="ECO:0007669"/>
    <property type="project" value="UniProtKB-KW"/>
</dbReference>
<accession>A0AAT9FK90</accession>
<evidence type="ECO:0000256" key="9">
    <source>
        <dbReference type="ARBA" id="ARBA00022989"/>
    </source>
</evidence>
<dbReference type="GO" id="GO:0016020">
    <property type="term" value="C:membrane"/>
    <property type="evidence" value="ECO:0007669"/>
    <property type="project" value="UniProtKB-SubCell"/>
</dbReference>
<evidence type="ECO:0000256" key="11">
    <source>
        <dbReference type="ARBA" id="ARBA00023136"/>
    </source>
</evidence>
<evidence type="ECO:0000313" key="14">
    <source>
        <dbReference type="EMBL" id="BDS06378.1"/>
    </source>
</evidence>
<dbReference type="AlphaFoldDB" id="A0AAT9FK90"/>
<keyword evidence="4" id="KW-0645">Protease</keyword>
<proteinExistence type="inferred from homology"/>
<dbReference type="PANTHER" id="PTHR39188">
    <property type="entry name" value="MEMBRANE-ASSOCIATED ZINC METALLOPROTEASE M50B"/>
    <property type="match status" value="1"/>
</dbReference>
<comment type="subcellular location">
    <subcellularLocation>
        <location evidence="2">Membrane</location>
        <topology evidence="2">Multi-pass membrane protein</topology>
    </subcellularLocation>
</comment>
<protein>
    <recommendedName>
        <fullName evidence="13">Peptidase M50 domain-containing protein</fullName>
    </recommendedName>
</protein>
<comment type="cofactor">
    <cofactor evidence="1">
        <name>Zn(2+)</name>
        <dbReference type="ChEBI" id="CHEBI:29105"/>
    </cofactor>
</comment>
<evidence type="ECO:0000256" key="3">
    <source>
        <dbReference type="ARBA" id="ARBA00007931"/>
    </source>
</evidence>
<feature type="domain" description="Peptidase M50" evidence="13">
    <location>
        <begin position="47"/>
        <end position="212"/>
    </location>
</feature>
<name>A0AAT9FK90_9BACT</name>
<dbReference type="GO" id="GO:0008237">
    <property type="term" value="F:metallopeptidase activity"/>
    <property type="evidence" value="ECO:0007669"/>
    <property type="project" value="UniProtKB-KW"/>
</dbReference>
<evidence type="ECO:0000256" key="4">
    <source>
        <dbReference type="ARBA" id="ARBA00022670"/>
    </source>
</evidence>
<dbReference type="EMBL" id="AP026866">
    <property type="protein sequence ID" value="BDS06378.1"/>
    <property type="molecule type" value="Genomic_DNA"/>
</dbReference>
<evidence type="ECO:0000256" key="1">
    <source>
        <dbReference type="ARBA" id="ARBA00001947"/>
    </source>
</evidence>
<sequence>MFRFTIFGVAVEVEPWFWLVMAYIGGGFYALKSNSPDAYMGVLLFMMAGFISVLAHELGHALTGWKRGGGSVWIRLWAFGGLAYHQGGRLDRRNRCAMILAGPGAGLVLAAISIASLYVIFPAPEAFTRMLYYLTYTMIPHEYMLNIFPDDRPVYGFLNAMVWVNVWWSILNLIPVYPLDGGQFMDQFVKSRKRMHKISIITCIVVVVIMMALQMTMGLIFFAYFAYTNYMGYREAKY</sequence>
<comment type="similarity">
    <text evidence="3">Belongs to the peptidase M50B family.</text>
</comment>
<organism evidence="14">
    <name type="scientific">Oceaniferula spumae</name>
    <dbReference type="NCBI Taxonomy" id="2979115"/>
    <lineage>
        <taxon>Bacteria</taxon>
        <taxon>Pseudomonadati</taxon>
        <taxon>Verrucomicrobiota</taxon>
        <taxon>Verrucomicrobiia</taxon>
        <taxon>Verrucomicrobiales</taxon>
        <taxon>Verrucomicrobiaceae</taxon>
        <taxon>Oceaniferula</taxon>
    </lineage>
</organism>
<keyword evidence="6" id="KW-0479">Metal-binding</keyword>
<keyword evidence="8" id="KW-0862">Zinc</keyword>
<dbReference type="GO" id="GO:0046872">
    <property type="term" value="F:metal ion binding"/>
    <property type="evidence" value="ECO:0007669"/>
    <property type="project" value="UniProtKB-KW"/>
</dbReference>
<gene>
    <name evidence="14" type="ORF">NT6N_14180</name>
</gene>
<dbReference type="Pfam" id="PF02163">
    <property type="entry name" value="Peptidase_M50"/>
    <property type="match status" value="1"/>
</dbReference>
<evidence type="ECO:0000256" key="12">
    <source>
        <dbReference type="SAM" id="Phobius"/>
    </source>
</evidence>
<keyword evidence="7" id="KW-0378">Hydrolase</keyword>
<feature type="transmembrane region" description="Helical" evidence="12">
    <location>
        <begin position="198"/>
        <end position="227"/>
    </location>
</feature>
<keyword evidence="5 12" id="KW-0812">Transmembrane</keyword>
<evidence type="ECO:0000256" key="2">
    <source>
        <dbReference type="ARBA" id="ARBA00004141"/>
    </source>
</evidence>
<dbReference type="InterPro" id="IPR008915">
    <property type="entry name" value="Peptidase_M50"/>
</dbReference>
<evidence type="ECO:0000256" key="5">
    <source>
        <dbReference type="ARBA" id="ARBA00022692"/>
    </source>
</evidence>
<feature type="transmembrane region" description="Helical" evidence="12">
    <location>
        <begin position="15"/>
        <end position="31"/>
    </location>
</feature>
<keyword evidence="10" id="KW-0482">Metalloprotease</keyword>
<dbReference type="KEGG" id="osu:NT6N_14180"/>
<feature type="transmembrane region" description="Helical" evidence="12">
    <location>
        <begin position="38"/>
        <end position="56"/>
    </location>
</feature>
<evidence type="ECO:0000256" key="10">
    <source>
        <dbReference type="ARBA" id="ARBA00023049"/>
    </source>
</evidence>
<evidence type="ECO:0000256" key="6">
    <source>
        <dbReference type="ARBA" id="ARBA00022723"/>
    </source>
</evidence>
<evidence type="ECO:0000256" key="7">
    <source>
        <dbReference type="ARBA" id="ARBA00022801"/>
    </source>
</evidence>